<proteinExistence type="predicted"/>
<feature type="compositionally biased region" description="Polar residues" evidence="1">
    <location>
        <begin position="40"/>
        <end position="53"/>
    </location>
</feature>
<accession>A0AAW1LV04</accession>
<organism evidence="2 3">
    <name type="scientific">Popillia japonica</name>
    <name type="common">Japanese beetle</name>
    <dbReference type="NCBI Taxonomy" id="7064"/>
    <lineage>
        <taxon>Eukaryota</taxon>
        <taxon>Metazoa</taxon>
        <taxon>Ecdysozoa</taxon>
        <taxon>Arthropoda</taxon>
        <taxon>Hexapoda</taxon>
        <taxon>Insecta</taxon>
        <taxon>Pterygota</taxon>
        <taxon>Neoptera</taxon>
        <taxon>Endopterygota</taxon>
        <taxon>Coleoptera</taxon>
        <taxon>Polyphaga</taxon>
        <taxon>Scarabaeiformia</taxon>
        <taxon>Scarabaeidae</taxon>
        <taxon>Rutelinae</taxon>
        <taxon>Popillia</taxon>
    </lineage>
</organism>
<keyword evidence="3" id="KW-1185">Reference proteome</keyword>
<name>A0AAW1LV04_POPJA</name>
<comment type="caution">
    <text evidence="2">The sequence shown here is derived from an EMBL/GenBank/DDBJ whole genome shotgun (WGS) entry which is preliminary data.</text>
</comment>
<sequence length="91" mass="10027">MPNSRKRILPEVELANLAEHLSDISEYDESIDDSDADPWYTNSSDCESGSMASGNKRENGHNILDNNANTMVNENSDTSSSDEIDDMENGT</sequence>
<dbReference type="EMBL" id="JASPKY010000098">
    <property type="protein sequence ID" value="KAK9737545.1"/>
    <property type="molecule type" value="Genomic_DNA"/>
</dbReference>
<feature type="compositionally biased region" description="Polar residues" evidence="1">
    <location>
        <begin position="64"/>
        <end position="79"/>
    </location>
</feature>
<evidence type="ECO:0000313" key="2">
    <source>
        <dbReference type="EMBL" id="KAK9737545.1"/>
    </source>
</evidence>
<evidence type="ECO:0000256" key="1">
    <source>
        <dbReference type="SAM" id="MobiDB-lite"/>
    </source>
</evidence>
<gene>
    <name evidence="2" type="ORF">QE152_g10608</name>
</gene>
<protein>
    <submittedName>
        <fullName evidence="2">Uncharacterized protein</fullName>
    </submittedName>
</protein>
<evidence type="ECO:0000313" key="3">
    <source>
        <dbReference type="Proteomes" id="UP001458880"/>
    </source>
</evidence>
<dbReference type="Proteomes" id="UP001458880">
    <property type="component" value="Unassembled WGS sequence"/>
</dbReference>
<reference evidence="2 3" key="1">
    <citation type="journal article" date="2024" name="BMC Genomics">
        <title>De novo assembly and annotation of Popillia japonica's genome with initial clues to its potential as an invasive pest.</title>
        <authorList>
            <person name="Cucini C."/>
            <person name="Boschi S."/>
            <person name="Funari R."/>
            <person name="Cardaioli E."/>
            <person name="Iannotti N."/>
            <person name="Marturano G."/>
            <person name="Paoli F."/>
            <person name="Bruttini M."/>
            <person name="Carapelli A."/>
            <person name="Frati F."/>
            <person name="Nardi F."/>
        </authorList>
    </citation>
    <scope>NUCLEOTIDE SEQUENCE [LARGE SCALE GENOMIC DNA]</scope>
    <source>
        <strain evidence="2">DMR45628</strain>
    </source>
</reference>
<feature type="region of interest" description="Disordered" evidence="1">
    <location>
        <begin position="28"/>
        <end position="91"/>
    </location>
</feature>
<feature type="compositionally biased region" description="Acidic residues" evidence="1">
    <location>
        <begin position="80"/>
        <end position="91"/>
    </location>
</feature>
<dbReference type="AlphaFoldDB" id="A0AAW1LV04"/>